<keyword evidence="1" id="KW-0695">RNA-directed DNA polymerase</keyword>
<dbReference type="GO" id="GO:0003964">
    <property type="term" value="F:RNA-directed DNA polymerase activity"/>
    <property type="evidence" value="ECO:0007669"/>
    <property type="project" value="UniProtKB-KW"/>
</dbReference>
<keyword evidence="2" id="KW-1185">Reference proteome</keyword>
<name>A0A5B6X1U9_9ROSI</name>
<dbReference type="EMBL" id="SMMG02000001">
    <property type="protein sequence ID" value="KAA3487052.1"/>
    <property type="molecule type" value="Genomic_DNA"/>
</dbReference>
<dbReference type="OrthoDB" id="1938551at2759"/>
<reference evidence="1" key="1">
    <citation type="submission" date="2019-08" db="EMBL/GenBank/DDBJ databases">
        <authorList>
            <person name="Liu F."/>
        </authorList>
    </citation>
    <scope>NUCLEOTIDE SEQUENCE [LARGE SCALE GENOMIC DNA]</scope>
    <source>
        <strain evidence="1">PA1801</strain>
        <tissue evidence="1">Leaf</tissue>
    </source>
</reference>
<proteinExistence type="predicted"/>
<sequence>MSSIINNDEVEMSYIPKCVDHEINDMLVKKFTDEEILAPFNQMDPRKASGIDGLSDFSCINETIIFLIPKIRELITMSNFQPISLCRVIYKVIVKILANRLKDVLPLCISHNQSAFTLGRMIHDNILIVHELMHYLQSSKKAQIKGSWLNLT</sequence>
<dbReference type="PANTHER" id="PTHR46890">
    <property type="entry name" value="NON-LTR RETROLELEMENT REVERSE TRANSCRIPTASE-LIKE PROTEIN-RELATED"/>
    <property type="match status" value="1"/>
</dbReference>
<dbReference type="InterPro" id="IPR052343">
    <property type="entry name" value="Retrotransposon-Effector_Assoc"/>
</dbReference>
<evidence type="ECO:0000313" key="1">
    <source>
        <dbReference type="EMBL" id="KAA3487052.1"/>
    </source>
</evidence>
<organism evidence="1 2">
    <name type="scientific">Gossypium australe</name>
    <dbReference type="NCBI Taxonomy" id="47621"/>
    <lineage>
        <taxon>Eukaryota</taxon>
        <taxon>Viridiplantae</taxon>
        <taxon>Streptophyta</taxon>
        <taxon>Embryophyta</taxon>
        <taxon>Tracheophyta</taxon>
        <taxon>Spermatophyta</taxon>
        <taxon>Magnoliopsida</taxon>
        <taxon>eudicotyledons</taxon>
        <taxon>Gunneridae</taxon>
        <taxon>Pentapetalae</taxon>
        <taxon>rosids</taxon>
        <taxon>malvids</taxon>
        <taxon>Malvales</taxon>
        <taxon>Malvaceae</taxon>
        <taxon>Malvoideae</taxon>
        <taxon>Gossypium</taxon>
    </lineage>
</organism>
<gene>
    <name evidence="1" type="ORF">EPI10_030908</name>
</gene>
<accession>A0A5B6X1U9</accession>
<dbReference type="AlphaFoldDB" id="A0A5B6X1U9"/>
<dbReference type="PANTHER" id="PTHR46890:SF48">
    <property type="entry name" value="RNA-DIRECTED DNA POLYMERASE"/>
    <property type="match status" value="1"/>
</dbReference>
<keyword evidence="1" id="KW-0808">Transferase</keyword>
<comment type="caution">
    <text evidence="1">The sequence shown here is derived from an EMBL/GenBank/DDBJ whole genome shotgun (WGS) entry which is preliminary data.</text>
</comment>
<dbReference type="Proteomes" id="UP000325315">
    <property type="component" value="Unassembled WGS sequence"/>
</dbReference>
<evidence type="ECO:0000313" key="2">
    <source>
        <dbReference type="Proteomes" id="UP000325315"/>
    </source>
</evidence>
<protein>
    <submittedName>
        <fullName evidence="1">Reverse transcriptase</fullName>
    </submittedName>
</protein>
<keyword evidence="1" id="KW-0548">Nucleotidyltransferase</keyword>